<reference evidence="5 6" key="1">
    <citation type="submission" date="2018-08" db="EMBL/GenBank/DDBJ databases">
        <title>Meiothermus terrae DSM 26712 genome sequencing project.</title>
        <authorList>
            <person name="Da Costa M.S."/>
            <person name="Albuquerque L."/>
            <person name="Raposo P."/>
            <person name="Froufe H.J.C."/>
            <person name="Barroso C.S."/>
            <person name="Egas C."/>
        </authorList>
    </citation>
    <scope>NUCLEOTIDE SEQUENCE [LARGE SCALE GENOMIC DNA]</scope>
    <source>
        <strain evidence="5 6">DSM 26712</strain>
    </source>
</reference>
<dbReference type="InterPro" id="IPR016047">
    <property type="entry name" value="M23ase_b-sheet_dom"/>
</dbReference>
<keyword evidence="1" id="KW-0175">Coiled coil</keyword>
<dbReference type="Gene3D" id="2.70.70.10">
    <property type="entry name" value="Glucose Permease (Domain IIA)"/>
    <property type="match status" value="1"/>
</dbReference>
<evidence type="ECO:0000256" key="1">
    <source>
        <dbReference type="SAM" id="Coils"/>
    </source>
</evidence>
<sequence length="427" mass="48168">MRHTGIPRGVWGLLLAALCALLSTSVFSQDLSELERQRQQTLQQQKATQQRIDKLNRELANLDALTAQRLRDLRALEAEIRRLEKEKADLGRQINLLQQQVRETEAEIAQNEARLADLKKRLAALVNSLYREQAGRYLPLLQAQSFTDLSVRANWVGYLGNQQTDLIERINRVLEQLNGQRERLVLLVRDLNAKQADRQIKINQLTDSRAQLQSTITALRQQAEGRKVLLRESLLARNELQSQLNSVVAAITKEQRRLAEERRRREEEARRQREREAAERRRQQLAAQQNASRPPPEPEPVAIIPSVVVGTLQFPVPGGRIVAPFGTQGTYQVIQGPGEYSPVVSAASGIVLDEYPVSNTGWWIIIAHGNVTSFYIGLQEPLVQKGQQVSKGQRIGYTGGAPLIPPDTLWFAVANDNGVQVDPSRYY</sequence>
<dbReference type="Proteomes" id="UP000265715">
    <property type="component" value="Unassembled WGS sequence"/>
</dbReference>
<keyword evidence="6" id="KW-1185">Reference proteome</keyword>
<keyword evidence="3" id="KW-0732">Signal</keyword>
<dbReference type="OrthoDB" id="31320at2"/>
<dbReference type="RefSeq" id="WP_119315638.1">
    <property type="nucleotide sequence ID" value="NZ_QXDL01000118.1"/>
</dbReference>
<dbReference type="AlphaFoldDB" id="A0A399EF06"/>
<dbReference type="Gene3D" id="6.10.250.3150">
    <property type="match status" value="1"/>
</dbReference>
<feature type="compositionally biased region" description="Basic and acidic residues" evidence="2">
    <location>
        <begin position="269"/>
        <end position="282"/>
    </location>
</feature>
<proteinExistence type="predicted"/>
<evidence type="ECO:0000256" key="3">
    <source>
        <dbReference type="SAM" id="SignalP"/>
    </source>
</evidence>
<feature type="region of interest" description="Disordered" evidence="2">
    <location>
        <begin position="269"/>
        <end position="299"/>
    </location>
</feature>
<dbReference type="EMBL" id="QXDL01000118">
    <property type="protein sequence ID" value="RIH82518.1"/>
    <property type="molecule type" value="Genomic_DNA"/>
</dbReference>
<dbReference type="InterPro" id="IPR011055">
    <property type="entry name" value="Dup_hybrid_motif"/>
</dbReference>
<dbReference type="PANTHER" id="PTHR21666">
    <property type="entry name" value="PEPTIDASE-RELATED"/>
    <property type="match status" value="1"/>
</dbReference>
<dbReference type="PANTHER" id="PTHR21666:SF270">
    <property type="entry name" value="MUREIN HYDROLASE ACTIVATOR ENVC"/>
    <property type="match status" value="1"/>
</dbReference>
<name>A0A399EF06_9DEIN</name>
<dbReference type="Pfam" id="PF01551">
    <property type="entry name" value="Peptidase_M23"/>
    <property type="match status" value="1"/>
</dbReference>
<gene>
    <name evidence="5" type="primary">smc_5</name>
    <name evidence="5" type="ORF">Mterra_02634</name>
</gene>
<dbReference type="SUPFAM" id="SSF51261">
    <property type="entry name" value="Duplicated hybrid motif"/>
    <property type="match status" value="1"/>
</dbReference>
<feature type="chain" id="PRO_5017197729" evidence="3">
    <location>
        <begin position="29"/>
        <end position="427"/>
    </location>
</feature>
<accession>A0A399EF06</accession>
<evidence type="ECO:0000259" key="4">
    <source>
        <dbReference type="Pfam" id="PF01551"/>
    </source>
</evidence>
<evidence type="ECO:0000313" key="6">
    <source>
        <dbReference type="Proteomes" id="UP000265715"/>
    </source>
</evidence>
<comment type="caution">
    <text evidence="5">The sequence shown here is derived from an EMBL/GenBank/DDBJ whole genome shotgun (WGS) entry which is preliminary data.</text>
</comment>
<protein>
    <submittedName>
        <fullName evidence="5">Chromosome partition protein Smc</fullName>
    </submittedName>
</protein>
<feature type="coiled-coil region" evidence="1">
    <location>
        <begin position="167"/>
        <end position="222"/>
    </location>
</feature>
<dbReference type="CDD" id="cd12797">
    <property type="entry name" value="M23_peptidase"/>
    <property type="match status" value="1"/>
</dbReference>
<evidence type="ECO:0000256" key="2">
    <source>
        <dbReference type="SAM" id="MobiDB-lite"/>
    </source>
</evidence>
<feature type="signal peptide" evidence="3">
    <location>
        <begin position="1"/>
        <end position="28"/>
    </location>
</feature>
<dbReference type="GO" id="GO:0004222">
    <property type="term" value="F:metalloendopeptidase activity"/>
    <property type="evidence" value="ECO:0007669"/>
    <property type="project" value="TreeGrafter"/>
</dbReference>
<organism evidence="5 6">
    <name type="scientific">Calidithermus terrae</name>
    <dbReference type="NCBI Taxonomy" id="1408545"/>
    <lineage>
        <taxon>Bacteria</taxon>
        <taxon>Thermotogati</taxon>
        <taxon>Deinococcota</taxon>
        <taxon>Deinococci</taxon>
        <taxon>Thermales</taxon>
        <taxon>Thermaceae</taxon>
        <taxon>Calidithermus</taxon>
    </lineage>
</organism>
<dbReference type="InterPro" id="IPR050570">
    <property type="entry name" value="Cell_wall_metabolism_enzyme"/>
</dbReference>
<feature type="domain" description="M23ase beta-sheet core" evidence="4">
    <location>
        <begin position="340"/>
        <end position="423"/>
    </location>
</feature>
<feature type="coiled-coil region" evidence="1">
    <location>
        <begin position="31"/>
        <end position="128"/>
    </location>
</feature>
<evidence type="ECO:0000313" key="5">
    <source>
        <dbReference type="EMBL" id="RIH82518.1"/>
    </source>
</evidence>